<reference evidence="1" key="1">
    <citation type="submission" date="2024-09" db="EMBL/GenBank/DDBJ databases">
        <title>Black Yeasts Isolated from many extreme environments.</title>
        <authorList>
            <person name="Coleine C."/>
            <person name="Stajich J.E."/>
            <person name="Selbmann L."/>
        </authorList>
    </citation>
    <scope>NUCLEOTIDE SEQUENCE</scope>
    <source>
        <strain evidence="1">CCFEE 5737</strain>
    </source>
</reference>
<gene>
    <name evidence="1" type="ORF">LTS18_007308</name>
</gene>
<evidence type="ECO:0000313" key="1">
    <source>
        <dbReference type="EMBL" id="KAK3060970.1"/>
    </source>
</evidence>
<proteinExistence type="predicted"/>
<name>A0ACC3D336_9PEZI</name>
<protein>
    <submittedName>
        <fullName evidence="1">Uncharacterized protein</fullName>
    </submittedName>
</protein>
<dbReference type="Proteomes" id="UP001186974">
    <property type="component" value="Unassembled WGS sequence"/>
</dbReference>
<dbReference type="EMBL" id="JAWDJW010008163">
    <property type="protein sequence ID" value="KAK3060970.1"/>
    <property type="molecule type" value="Genomic_DNA"/>
</dbReference>
<comment type="caution">
    <text evidence="1">The sequence shown here is derived from an EMBL/GenBank/DDBJ whole genome shotgun (WGS) entry which is preliminary data.</text>
</comment>
<evidence type="ECO:0000313" key="2">
    <source>
        <dbReference type="Proteomes" id="UP001186974"/>
    </source>
</evidence>
<organism evidence="1 2">
    <name type="scientific">Coniosporium uncinatum</name>
    <dbReference type="NCBI Taxonomy" id="93489"/>
    <lineage>
        <taxon>Eukaryota</taxon>
        <taxon>Fungi</taxon>
        <taxon>Dikarya</taxon>
        <taxon>Ascomycota</taxon>
        <taxon>Pezizomycotina</taxon>
        <taxon>Dothideomycetes</taxon>
        <taxon>Dothideomycetes incertae sedis</taxon>
        <taxon>Coniosporium</taxon>
    </lineage>
</organism>
<sequence>MVLRHPLPRLALRQFARQPLPHASRPLHHASFNRPRSTPPQALLQLRPTYTRRFVHDEPPPRKSSRARTVLYRFFAFTGLTVSVVGAAVIAFFIYDASTYNVDPNVSEVPVSEYALNPRRGGPKNLPIAEHFIDDDDSPEKKEQKHKPKLVILGSGWGSVALLKQLNLDDWHIVVVSPSNYFLFHPMLPSATVGTLELRSLVEPIRRIVARVGGHFLKAKAEDVDFSEKLVEISAQGPNGEDEHFYLPYDKLVVGVGV</sequence>
<accession>A0ACC3D336</accession>
<keyword evidence="2" id="KW-1185">Reference proteome</keyword>